<feature type="transmembrane region" description="Helical" evidence="11">
    <location>
        <begin position="364"/>
        <end position="383"/>
    </location>
</feature>
<dbReference type="InterPro" id="IPR051014">
    <property type="entry name" value="Cation_Transport_ATPase_IB"/>
</dbReference>
<feature type="transmembrane region" description="Helical" evidence="11">
    <location>
        <begin position="712"/>
        <end position="730"/>
    </location>
</feature>
<keyword evidence="11" id="KW-1003">Cell membrane</keyword>
<keyword evidence="14" id="KW-1185">Reference proteome</keyword>
<keyword evidence="11" id="KW-0547">Nucleotide-binding</keyword>
<keyword evidence="4 11" id="KW-0812">Transmembrane</keyword>
<dbReference type="InterPro" id="IPR023298">
    <property type="entry name" value="ATPase_P-typ_TM_dom_sf"/>
</dbReference>
<dbReference type="Proteomes" id="UP000595897">
    <property type="component" value="Chromosome"/>
</dbReference>
<dbReference type="SUPFAM" id="SSF56784">
    <property type="entry name" value="HAD-like"/>
    <property type="match status" value="1"/>
</dbReference>
<dbReference type="GO" id="GO:0005886">
    <property type="term" value="C:plasma membrane"/>
    <property type="evidence" value="ECO:0007669"/>
    <property type="project" value="UniProtKB-SubCell"/>
</dbReference>
<evidence type="ECO:0000256" key="6">
    <source>
        <dbReference type="ARBA" id="ARBA00022967"/>
    </source>
</evidence>
<dbReference type="GO" id="GO:0008551">
    <property type="term" value="F:P-type cadmium transporter activity"/>
    <property type="evidence" value="ECO:0007669"/>
    <property type="project" value="UniProtKB-EC"/>
</dbReference>
<evidence type="ECO:0000256" key="7">
    <source>
        <dbReference type="ARBA" id="ARBA00022989"/>
    </source>
</evidence>
<dbReference type="InterPro" id="IPR001757">
    <property type="entry name" value="P_typ_ATPase"/>
</dbReference>
<dbReference type="InterPro" id="IPR044492">
    <property type="entry name" value="P_typ_ATPase_HD_dom"/>
</dbReference>
<keyword evidence="5 11" id="KW-0479">Metal-binding</keyword>
<evidence type="ECO:0000256" key="9">
    <source>
        <dbReference type="ARBA" id="ARBA00039103"/>
    </source>
</evidence>
<comment type="subcellular location">
    <subcellularLocation>
        <location evidence="1">Cell membrane</location>
        <topology evidence="1">Multi-pass membrane protein</topology>
    </subcellularLocation>
</comment>
<dbReference type="InterPro" id="IPR027256">
    <property type="entry name" value="P-typ_ATPase_IB"/>
</dbReference>
<evidence type="ECO:0000313" key="13">
    <source>
        <dbReference type="EMBL" id="BCN32976.1"/>
    </source>
</evidence>
<comment type="catalytic activity">
    <reaction evidence="10">
        <text>Cd(2+)(in) + ATP + H2O = Cd(2+)(out) + ADP + phosphate + H(+)</text>
        <dbReference type="Rhea" id="RHEA:12132"/>
        <dbReference type="ChEBI" id="CHEBI:15377"/>
        <dbReference type="ChEBI" id="CHEBI:15378"/>
        <dbReference type="ChEBI" id="CHEBI:30616"/>
        <dbReference type="ChEBI" id="CHEBI:43474"/>
        <dbReference type="ChEBI" id="CHEBI:48775"/>
        <dbReference type="ChEBI" id="CHEBI:456216"/>
        <dbReference type="EC" id="7.2.2.21"/>
    </reaction>
</comment>
<dbReference type="GO" id="GO:0016887">
    <property type="term" value="F:ATP hydrolysis activity"/>
    <property type="evidence" value="ECO:0007669"/>
    <property type="project" value="InterPro"/>
</dbReference>
<evidence type="ECO:0000256" key="4">
    <source>
        <dbReference type="ARBA" id="ARBA00022692"/>
    </source>
</evidence>
<dbReference type="SUPFAM" id="SSF55008">
    <property type="entry name" value="HMA, heavy metal-associated domain"/>
    <property type="match status" value="1"/>
</dbReference>
<dbReference type="PROSITE" id="PS00154">
    <property type="entry name" value="ATPASE_E1_E2"/>
    <property type="match status" value="1"/>
</dbReference>
<keyword evidence="11" id="KW-0067">ATP-binding</keyword>
<keyword evidence="7 11" id="KW-1133">Transmembrane helix</keyword>
<dbReference type="NCBIfam" id="TIGR01525">
    <property type="entry name" value="ATPase-IB_hvy"/>
    <property type="match status" value="1"/>
</dbReference>
<dbReference type="InterPro" id="IPR018303">
    <property type="entry name" value="ATPase_P-typ_P_site"/>
</dbReference>
<dbReference type="GO" id="GO:0046872">
    <property type="term" value="F:metal ion binding"/>
    <property type="evidence" value="ECO:0007669"/>
    <property type="project" value="UniProtKB-KW"/>
</dbReference>
<dbReference type="Pfam" id="PF00702">
    <property type="entry name" value="Hydrolase"/>
    <property type="match status" value="1"/>
</dbReference>
<dbReference type="InterPro" id="IPR059000">
    <property type="entry name" value="ATPase_P-type_domA"/>
</dbReference>
<reference evidence="13 14" key="1">
    <citation type="submission" date="2020-11" db="EMBL/GenBank/DDBJ databases">
        <title>Draft genome sequencing of a Lachnospiraceae strain isolated from anoxic soil subjected to BSD treatment.</title>
        <authorList>
            <person name="Uek A."/>
            <person name="Tonouchi A."/>
        </authorList>
    </citation>
    <scope>NUCLEOTIDE SEQUENCE [LARGE SCALE GENOMIC DNA]</scope>
    <source>
        <strain evidence="13 14">TB5</strain>
    </source>
</reference>
<dbReference type="Gene3D" id="3.40.1110.10">
    <property type="entry name" value="Calcium-transporting ATPase, cytoplasmic domain N"/>
    <property type="match status" value="1"/>
</dbReference>
<dbReference type="GO" id="GO:0005524">
    <property type="term" value="F:ATP binding"/>
    <property type="evidence" value="ECO:0007669"/>
    <property type="project" value="UniProtKB-UniRule"/>
</dbReference>
<dbReference type="SUPFAM" id="SSF81653">
    <property type="entry name" value="Calcium ATPase, transduction domain A"/>
    <property type="match status" value="1"/>
</dbReference>
<dbReference type="PANTHER" id="PTHR48085:SF5">
    <property type="entry name" value="CADMIUM_ZINC-TRANSPORTING ATPASE HMA4-RELATED"/>
    <property type="match status" value="1"/>
</dbReference>
<dbReference type="InterPro" id="IPR008250">
    <property type="entry name" value="ATPase_P-typ_transduc_dom_A_sf"/>
</dbReference>
<dbReference type="FunFam" id="2.70.150.10:FF:000002">
    <property type="entry name" value="Copper-transporting ATPase 1, putative"/>
    <property type="match status" value="1"/>
</dbReference>
<dbReference type="EC" id="7.2.2.21" evidence="9"/>
<feature type="transmembrane region" description="Helical" evidence="11">
    <location>
        <begin position="395"/>
        <end position="420"/>
    </location>
</feature>
<evidence type="ECO:0000256" key="8">
    <source>
        <dbReference type="ARBA" id="ARBA00023136"/>
    </source>
</evidence>
<protein>
    <recommendedName>
        <fullName evidence="9">Cd(2+)-exporting ATPase</fullName>
        <ecNumber evidence="9">7.2.2.21</ecNumber>
    </recommendedName>
</protein>
<comment type="similarity">
    <text evidence="2 11">Belongs to the cation transport ATPase (P-type) (TC 3.A.3) family. Type IB subfamily.</text>
</comment>
<dbReference type="SFLD" id="SFLDG00002">
    <property type="entry name" value="C1.7:_P-type_atpase_like"/>
    <property type="match status" value="1"/>
</dbReference>
<dbReference type="InterPro" id="IPR023299">
    <property type="entry name" value="ATPase_P-typ_cyto_dom_N"/>
</dbReference>
<keyword evidence="8 11" id="KW-0472">Membrane</keyword>
<evidence type="ECO:0000256" key="3">
    <source>
        <dbReference type="ARBA" id="ARBA00022539"/>
    </source>
</evidence>
<evidence type="ECO:0000256" key="11">
    <source>
        <dbReference type="RuleBase" id="RU362081"/>
    </source>
</evidence>
<dbReference type="RefSeq" id="WP_271713971.1">
    <property type="nucleotide sequence ID" value="NZ_AP024169.1"/>
</dbReference>
<evidence type="ECO:0000256" key="5">
    <source>
        <dbReference type="ARBA" id="ARBA00022723"/>
    </source>
</evidence>
<dbReference type="SFLD" id="SFLDS00003">
    <property type="entry name" value="Haloacid_Dehalogenase"/>
    <property type="match status" value="1"/>
</dbReference>
<dbReference type="Gene3D" id="2.70.150.10">
    <property type="entry name" value="Calcium-transporting ATPase, cytoplasmic transduction domain A"/>
    <property type="match status" value="1"/>
</dbReference>
<evidence type="ECO:0000259" key="12">
    <source>
        <dbReference type="Pfam" id="PF00122"/>
    </source>
</evidence>
<proteinExistence type="inferred from homology"/>
<dbReference type="SFLD" id="SFLDF00027">
    <property type="entry name" value="p-type_atpase"/>
    <property type="match status" value="1"/>
</dbReference>
<dbReference type="AlphaFoldDB" id="A0A7R7IFD4"/>
<name>A0A7R7IFD4_9FIRM</name>
<keyword evidence="6" id="KW-1278">Translocase</keyword>
<dbReference type="PRINTS" id="PR00119">
    <property type="entry name" value="CATATPASE"/>
</dbReference>
<keyword evidence="3" id="KW-0104">Cadmium</keyword>
<feature type="transmembrane region" description="Helical" evidence="11">
    <location>
        <begin position="199"/>
        <end position="224"/>
    </location>
</feature>
<evidence type="ECO:0000256" key="2">
    <source>
        <dbReference type="ARBA" id="ARBA00006024"/>
    </source>
</evidence>
<dbReference type="InterPro" id="IPR036163">
    <property type="entry name" value="HMA_dom_sf"/>
</dbReference>
<dbReference type="Gene3D" id="3.40.50.1000">
    <property type="entry name" value="HAD superfamily/HAD-like"/>
    <property type="match status" value="1"/>
</dbReference>
<dbReference type="InterPro" id="IPR036412">
    <property type="entry name" value="HAD-like_sf"/>
</dbReference>
<feature type="domain" description="P-type ATPase A" evidence="12">
    <location>
        <begin position="249"/>
        <end position="348"/>
    </location>
</feature>
<dbReference type="KEGG" id="ahb:bsdtb5_42710"/>
<evidence type="ECO:0000256" key="10">
    <source>
        <dbReference type="ARBA" id="ARBA00049338"/>
    </source>
</evidence>
<dbReference type="Pfam" id="PF00122">
    <property type="entry name" value="E1-E2_ATPase"/>
    <property type="match status" value="1"/>
</dbReference>
<dbReference type="Gene3D" id="3.30.70.100">
    <property type="match status" value="1"/>
</dbReference>
<feature type="transmembrane region" description="Helical" evidence="11">
    <location>
        <begin position="736"/>
        <end position="755"/>
    </location>
</feature>
<dbReference type="PANTHER" id="PTHR48085">
    <property type="entry name" value="CADMIUM/ZINC-TRANSPORTING ATPASE HMA2-RELATED"/>
    <property type="match status" value="1"/>
</dbReference>
<sequence length="761" mass="82099">MANNSQKIYILENLGCANCASKMETKINNFDEIELATINFVKKQLILELKDPTQNNVSTELYEKLKKAVTSIESNVILRPLDASNTVSNTKTEYTLTESSECKDSCCDGSIHNHSHDHSLSHSHDHSHKGGDSDDKKSALLHLFRLILGFGIAIGSITLSIPNPVGIIIILLGFLILGYDVLLESFHGLRNKELFDENFLMLIAAVGAFFIGDYAEGISVMFLFQIGEFLQDLAVDKSRKQLESVLSIKPEYANIQTEDGIQTIAPEKVSIGDIIIVKPSEKVPLDGVVIEGSSFVDTSSLTGESVPRKVSTGEDILSGCINGNGTLFIKVTETYSNSTVAKVLDLVENASNKKSKTENFITKFARIYTPIVVLFAALLAVLPPIITGSYDFSTWIYRACGFLVVSCPCALVISIPLGFFGGIGNASKNGILVKGSNYLEALHSVGVAVFDKTGTLTKGIFSVSEINTVDGFDKDKLLEIAALVESYSNHPIAKSITNAYPAALNTSLVSDYEEISGHGVKAIINNMSPNNTAESVYIGNTKLLDKFQIPYPPTVEEKLGTICYIAIGDKYVGNIVISDDIKDDSKKAIRALKEMGVKTVMLTGDLTSTAKLVAKDLGIDTVYSELLPGDKVAKVEELLEQSEQGKNVIFVGDGMNDAPVLARADIGIAMGGVGSDAAIEASDIVIMTDEPSKIAKGIQIAKFTKKIVTQNIFLALGLKLLVMLLLAIGYGSMWLAVFADGGVALIAIFNSLRALKYNVNR</sequence>
<feature type="transmembrane region" description="Helical" evidence="11">
    <location>
        <begin position="146"/>
        <end position="179"/>
    </location>
</feature>
<dbReference type="InterPro" id="IPR023214">
    <property type="entry name" value="HAD_sf"/>
</dbReference>
<dbReference type="SUPFAM" id="SSF81665">
    <property type="entry name" value="Calcium ATPase, transmembrane domain M"/>
    <property type="match status" value="1"/>
</dbReference>
<gene>
    <name evidence="13" type="ORF">bsdtb5_42710</name>
</gene>
<evidence type="ECO:0000313" key="14">
    <source>
        <dbReference type="Proteomes" id="UP000595897"/>
    </source>
</evidence>
<organism evidence="13 14">
    <name type="scientific">Anaeromicropila herbilytica</name>
    <dbReference type="NCBI Taxonomy" id="2785025"/>
    <lineage>
        <taxon>Bacteria</taxon>
        <taxon>Bacillati</taxon>
        <taxon>Bacillota</taxon>
        <taxon>Clostridia</taxon>
        <taxon>Lachnospirales</taxon>
        <taxon>Lachnospiraceae</taxon>
        <taxon>Anaeromicropila</taxon>
    </lineage>
</organism>
<accession>A0A7R7IFD4</accession>
<dbReference type="NCBIfam" id="TIGR01494">
    <property type="entry name" value="ATPase_P-type"/>
    <property type="match status" value="1"/>
</dbReference>
<evidence type="ECO:0000256" key="1">
    <source>
        <dbReference type="ARBA" id="ARBA00004651"/>
    </source>
</evidence>
<dbReference type="EMBL" id="AP024169">
    <property type="protein sequence ID" value="BCN32976.1"/>
    <property type="molecule type" value="Genomic_DNA"/>
</dbReference>